<feature type="non-terminal residue" evidence="2">
    <location>
        <position position="1"/>
    </location>
</feature>
<feature type="region of interest" description="Disordered" evidence="1">
    <location>
        <begin position="267"/>
        <end position="286"/>
    </location>
</feature>
<evidence type="ECO:0000313" key="2">
    <source>
        <dbReference type="EMBL" id="CAA9527371.1"/>
    </source>
</evidence>
<organism evidence="2">
    <name type="scientific">uncultured Rubrobacteraceae bacterium</name>
    <dbReference type="NCBI Taxonomy" id="349277"/>
    <lineage>
        <taxon>Bacteria</taxon>
        <taxon>Bacillati</taxon>
        <taxon>Actinomycetota</taxon>
        <taxon>Rubrobacteria</taxon>
        <taxon>Rubrobacterales</taxon>
        <taxon>Rubrobacteraceae</taxon>
        <taxon>environmental samples</taxon>
    </lineage>
</organism>
<dbReference type="AlphaFoldDB" id="A0A6J4TNP6"/>
<dbReference type="EMBL" id="CADCVM010000449">
    <property type="protein sequence ID" value="CAA9527371.1"/>
    <property type="molecule type" value="Genomic_DNA"/>
</dbReference>
<reference evidence="2" key="1">
    <citation type="submission" date="2020-02" db="EMBL/GenBank/DDBJ databases">
        <authorList>
            <person name="Meier V. D."/>
        </authorList>
    </citation>
    <scope>NUCLEOTIDE SEQUENCE</scope>
    <source>
        <strain evidence="2">AVDCRST_MAG05</strain>
    </source>
</reference>
<sequence>ARADAGDTADTPRRMDHVGGRLDHGDLRVVLRAAQGDHSRLRGHAGGWLYGAAGAGYGRGTGGDRLFSRGLAGGTLHGVGALVRHQPGPVGLHHADPGAGLGGRGRRAGHRHSHRHSRGQVEDGRGFNKTRSGRGPDNAGFRVPGPHRGPHGARRTASPHSDGRLRHAACGEAHHAGHPAGPQRDRRGRAGFRGDPLAEPTEGGTPALPKVDHGRGEPGDHALPLDGRHRRPGRGRGARGARYRGSRPAGRGGGLCRRHRHCDPGDHARPYYPWYGAGQGRQEDGL</sequence>
<accession>A0A6J4TNP6</accession>
<evidence type="ECO:0000256" key="1">
    <source>
        <dbReference type="SAM" id="MobiDB-lite"/>
    </source>
</evidence>
<protein>
    <submittedName>
        <fullName evidence="2">Uncharacterized protein</fullName>
    </submittedName>
</protein>
<gene>
    <name evidence="2" type="ORF">AVDCRST_MAG05-4092</name>
</gene>
<feature type="compositionally biased region" description="Basic residues" evidence="1">
    <location>
        <begin position="228"/>
        <end position="245"/>
    </location>
</feature>
<proteinExistence type="predicted"/>
<feature type="compositionally biased region" description="Basic and acidic residues" evidence="1">
    <location>
        <begin position="210"/>
        <end position="220"/>
    </location>
</feature>
<feature type="non-terminal residue" evidence="2">
    <location>
        <position position="286"/>
    </location>
</feature>
<name>A0A6J4TNP6_9ACTN</name>
<feature type="compositionally biased region" description="Basic residues" evidence="1">
    <location>
        <begin position="104"/>
        <end position="118"/>
    </location>
</feature>
<feature type="region of interest" description="Disordered" evidence="1">
    <location>
        <begin position="91"/>
        <end position="257"/>
    </location>
</feature>